<organism evidence="2 3">
    <name type="scientific">Ichthyobacterium seriolicida</name>
    <dbReference type="NCBI Taxonomy" id="242600"/>
    <lineage>
        <taxon>Bacteria</taxon>
        <taxon>Pseudomonadati</taxon>
        <taxon>Bacteroidota</taxon>
        <taxon>Flavobacteriia</taxon>
        <taxon>Flavobacteriales</taxon>
        <taxon>Ichthyobacteriaceae</taxon>
        <taxon>Ichthyobacterium</taxon>
    </lineage>
</organism>
<gene>
    <name evidence="2" type="ORF">JBKA6_0581</name>
</gene>
<dbReference type="PROSITE" id="PS50943">
    <property type="entry name" value="HTH_CROC1"/>
    <property type="match status" value="1"/>
</dbReference>
<name>A0A1J1DXK5_9FLAO</name>
<dbReference type="Gene3D" id="1.10.260.40">
    <property type="entry name" value="lambda repressor-like DNA-binding domains"/>
    <property type="match status" value="1"/>
</dbReference>
<keyword evidence="3" id="KW-1185">Reference proteome</keyword>
<dbReference type="GO" id="GO:0003677">
    <property type="term" value="F:DNA binding"/>
    <property type="evidence" value="ECO:0007669"/>
    <property type="project" value="InterPro"/>
</dbReference>
<sequence length="40" mass="4654">MVNGYVNNARQTNVEVLYKIAELLDVNVKELLFENKEVED</sequence>
<protein>
    <recommendedName>
        <fullName evidence="1">HTH cro/C1-type domain-containing protein</fullName>
    </recommendedName>
</protein>
<dbReference type="EMBL" id="AP014564">
    <property type="protein sequence ID" value="BAV94594.1"/>
    <property type="molecule type" value="Genomic_DNA"/>
</dbReference>
<dbReference type="InterPro" id="IPR001387">
    <property type="entry name" value="Cro/C1-type_HTH"/>
</dbReference>
<dbReference type="Proteomes" id="UP000243197">
    <property type="component" value="Chromosome"/>
</dbReference>
<dbReference type="KEGG" id="ise:JBKA6_0581"/>
<dbReference type="InterPro" id="IPR010982">
    <property type="entry name" value="Lambda_DNA-bd_dom_sf"/>
</dbReference>
<evidence type="ECO:0000313" key="2">
    <source>
        <dbReference type="EMBL" id="BAV94594.1"/>
    </source>
</evidence>
<accession>A0A1J1DXK5</accession>
<evidence type="ECO:0000313" key="3">
    <source>
        <dbReference type="Proteomes" id="UP000243197"/>
    </source>
</evidence>
<proteinExistence type="predicted"/>
<feature type="domain" description="HTH cro/C1-type" evidence="1">
    <location>
        <begin position="1"/>
        <end position="31"/>
    </location>
</feature>
<dbReference type="AlphaFoldDB" id="A0A1J1DXK5"/>
<evidence type="ECO:0000259" key="1">
    <source>
        <dbReference type="PROSITE" id="PS50943"/>
    </source>
</evidence>
<dbReference type="SUPFAM" id="SSF47413">
    <property type="entry name" value="lambda repressor-like DNA-binding domains"/>
    <property type="match status" value="1"/>
</dbReference>
<reference evidence="2 3" key="1">
    <citation type="submission" date="2014-03" db="EMBL/GenBank/DDBJ databases">
        <title>complete genome sequence of Flavobacteriaceae bacterium JBKA-6.</title>
        <authorList>
            <person name="Takano T."/>
            <person name="Nakamura Y."/>
            <person name="Takuma S."/>
            <person name="Yasuike M."/>
            <person name="Matsuyama T."/>
            <person name="Sakai T."/>
            <person name="Fujiwara A."/>
            <person name="Kimoto K."/>
            <person name="Fukuda Y."/>
            <person name="Kondo H."/>
            <person name="Hirono I."/>
            <person name="Nakayasu C."/>
        </authorList>
    </citation>
    <scope>NUCLEOTIDE SEQUENCE [LARGE SCALE GENOMIC DNA]</scope>
    <source>
        <strain evidence="2 3">JBKA-6</strain>
    </source>
</reference>